<gene>
    <name evidence="3" type="ordered locus">HTH_1395</name>
</gene>
<reference evidence="3 4" key="1">
    <citation type="journal article" date="2010" name="J. Bacteriol.">
        <title>Complete genome sequence of the thermophilic, obligately chemolithoautotrophic hydrogen-oxidizing bacterium Hydrogenobacter thermophilus TK-6.</title>
        <authorList>
            <person name="Arai H."/>
            <person name="Kanbe H."/>
            <person name="Ishii M."/>
            <person name="Igarashi Y."/>
        </authorList>
    </citation>
    <scope>NUCLEOTIDE SEQUENCE [LARGE SCALE GENOMIC DNA]</scope>
    <source>
        <strain evidence="4">DSM 6534 / IAM 12695 / TK-6 [Tokyo]</strain>
    </source>
</reference>
<feature type="domain" description="FAD dependent oxidoreductase" evidence="2">
    <location>
        <begin position="3"/>
        <end position="323"/>
    </location>
</feature>
<dbReference type="PATRIC" id="fig|608538.5.peg.1416"/>
<proteinExistence type="predicted"/>
<organism evidence="3 4">
    <name type="scientific">Hydrogenobacter thermophilus (strain DSM 6534 / IAM 12695 / TK-6)</name>
    <dbReference type="NCBI Taxonomy" id="608538"/>
    <lineage>
        <taxon>Bacteria</taxon>
        <taxon>Pseudomonadati</taxon>
        <taxon>Aquificota</taxon>
        <taxon>Aquificia</taxon>
        <taxon>Aquificales</taxon>
        <taxon>Aquificaceae</taxon>
        <taxon>Hydrogenobacter</taxon>
    </lineage>
</organism>
<dbReference type="STRING" id="608538.HTH_1395"/>
<dbReference type="InterPro" id="IPR006076">
    <property type="entry name" value="FAD-dep_OxRdtase"/>
</dbReference>
<evidence type="ECO:0000313" key="3">
    <source>
        <dbReference type="EMBL" id="BAI69846.1"/>
    </source>
</evidence>
<dbReference type="Pfam" id="PF01266">
    <property type="entry name" value="DAO"/>
    <property type="match status" value="1"/>
</dbReference>
<dbReference type="GO" id="GO:0005737">
    <property type="term" value="C:cytoplasm"/>
    <property type="evidence" value="ECO:0007669"/>
    <property type="project" value="TreeGrafter"/>
</dbReference>
<evidence type="ECO:0000256" key="1">
    <source>
        <dbReference type="ARBA" id="ARBA00023002"/>
    </source>
</evidence>
<keyword evidence="4" id="KW-1185">Reference proteome</keyword>
<dbReference type="SUPFAM" id="SSF54373">
    <property type="entry name" value="FAD-linked reductases, C-terminal domain"/>
    <property type="match status" value="1"/>
</dbReference>
<dbReference type="Proteomes" id="UP000002574">
    <property type="component" value="Chromosome"/>
</dbReference>
<evidence type="ECO:0000313" key="4">
    <source>
        <dbReference type="Proteomes" id="UP000002574"/>
    </source>
</evidence>
<dbReference type="Gene3D" id="3.30.9.10">
    <property type="entry name" value="D-Amino Acid Oxidase, subunit A, domain 2"/>
    <property type="match status" value="1"/>
</dbReference>
<dbReference type="InterPro" id="IPR036188">
    <property type="entry name" value="FAD/NAD-bd_sf"/>
</dbReference>
<sequence>MTKIIVIGSGVIGLSSALLLSYAGFRVSVITRNPEEATSWVAGGMLAPFSEGLEGLLFDFSYESLKEYPSFVSFLGDVSGQKVDLWMEGINRVVLKGEDELFSKAQAYAEKGYKVELLEPSSLLSRDVQGIIHYAEEGWVDAQMLMDALLFAVSRMGMEFTIDHIVRAHMEEERVVYLEGLKGKYEADFYLFCTGAWIKTLFDLPVFPIKGQALKVKDVYVSRVHYSSVSYIIPRSRYTYVGATSETDGFNPDITLEGLKTLSENALRIIPSMKHARLISTLVGFRPASPDSMPIFKVGENYLVLTGHHRNGILHAPITAKLVESYLVRGEKTPYMDVFSADRFKNP</sequence>
<dbReference type="GO" id="GO:0016491">
    <property type="term" value="F:oxidoreductase activity"/>
    <property type="evidence" value="ECO:0007669"/>
    <property type="project" value="UniProtKB-KW"/>
</dbReference>
<evidence type="ECO:0000259" key="2">
    <source>
        <dbReference type="Pfam" id="PF01266"/>
    </source>
</evidence>
<dbReference type="KEGG" id="hth:HTH_1395"/>
<dbReference type="KEGG" id="hte:Hydth_1385"/>
<dbReference type="OrthoDB" id="9794226at2"/>
<dbReference type="AlphaFoldDB" id="D3DJ44"/>
<dbReference type="PANTHER" id="PTHR13847">
    <property type="entry name" value="SARCOSINE DEHYDROGENASE-RELATED"/>
    <property type="match status" value="1"/>
</dbReference>
<dbReference type="PANTHER" id="PTHR13847:SF289">
    <property type="entry name" value="GLYCINE OXIDASE"/>
    <property type="match status" value="1"/>
</dbReference>
<protein>
    <submittedName>
        <fullName evidence="3">Glycine oxidase</fullName>
    </submittedName>
</protein>
<dbReference type="EMBL" id="AP011112">
    <property type="protein sequence ID" value="BAI69846.1"/>
    <property type="molecule type" value="Genomic_DNA"/>
</dbReference>
<dbReference type="eggNOG" id="COG0665">
    <property type="taxonomic scope" value="Bacteria"/>
</dbReference>
<name>D3DJ44_HYDTT</name>
<dbReference type="Gene3D" id="3.50.50.60">
    <property type="entry name" value="FAD/NAD(P)-binding domain"/>
    <property type="match status" value="1"/>
</dbReference>
<accession>D3DJ44</accession>
<dbReference type="RefSeq" id="WP_012964026.1">
    <property type="nucleotide sequence ID" value="NC_013799.1"/>
</dbReference>
<dbReference type="SUPFAM" id="SSF51905">
    <property type="entry name" value="FAD/NAD(P)-binding domain"/>
    <property type="match status" value="1"/>
</dbReference>
<keyword evidence="1" id="KW-0560">Oxidoreductase</keyword>